<feature type="coiled-coil region" evidence="1">
    <location>
        <begin position="292"/>
        <end position="362"/>
    </location>
</feature>
<evidence type="ECO:0000256" key="1">
    <source>
        <dbReference type="SAM" id="Coils"/>
    </source>
</evidence>
<organism evidence="3 4">
    <name type="scientific">Spizellomyces punctatus (strain DAOM BR117)</name>
    <dbReference type="NCBI Taxonomy" id="645134"/>
    <lineage>
        <taxon>Eukaryota</taxon>
        <taxon>Fungi</taxon>
        <taxon>Fungi incertae sedis</taxon>
        <taxon>Chytridiomycota</taxon>
        <taxon>Chytridiomycota incertae sedis</taxon>
        <taxon>Chytridiomycetes</taxon>
        <taxon>Spizellomycetales</taxon>
        <taxon>Spizellomycetaceae</taxon>
        <taxon>Spizellomyces</taxon>
    </lineage>
</organism>
<name>A0A0L0H948_SPIPD</name>
<accession>A0A0L0H948</accession>
<dbReference type="VEuPathDB" id="FungiDB:SPPG_07174"/>
<sequence length="689" mass="78577">MASQAPYESASSLYLPSTDLTPYHPLPEEILQMSEAETACQYCGISYLLLTKYERMQEHVKGLEKDLRSMQDYARERPELLARMDSLSDAQQKAARKNEALEEQLKKVQEDAQKSRMALEDAQAENQRVTNDLEVSRQKYSKAKEDQRRQIHELVQILTSIRAELLDQRKQVNIVKADVRQTYSRNLREILPTVQQGLTGQFNSYLRKQCEAVRKATQLKAQGDMGILQKELDNLRGELQDSQDRNDRLMHDINIQKLEASEHINTQKNYAQGLQATCLKLEDQLHAANTLVADLTHERDKLRTRMHELESRFSQEKDLHQKDICALENRIAVLDGKVALKERELKEALDRFKEERRSLEEGGTALANAHRAMAQKDEQVHVLERTVRDLHSTMQGLRAERQKTIEAHQSRIKQLQDKFLEDIKEAGRTEADKREAELRRTLTADKEEALRHLRETLNTEMNVARDRLQRQIDALRLAKDEADLRAARQVTHAEENWERKYAVLNEQLSKLQSSNAADFAHYQARIRALEEQLALTSARPSSQPCTDPKELADLKSTLAKREAEIKFLKETVRLECEERMELLAKLSIIQRGGSGEKGATTPQVNYRPSSATPQKLSQTQSMPHLPPAREMTSPSDPGEKTFQALMKAAAAKKGKVLAARSSADLRSSAVLARGAATRSSWSMGTGRRK</sequence>
<feature type="region of interest" description="Disordered" evidence="2">
    <location>
        <begin position="592"/>
        <end position="641"/>
    </location>
</feature>
<dbReference type="AlphaFoldDB" id="A0A0L0H948"/>
<reference evidence="3 4" key="1">
    <citation type="submission" date="2009-08" db="EMBL/GenBank/DDBJ databases">
        <title>The Genome Sequence of Spizellomyces punctatus strain DAOM BR117.</title>
        <authorList>
            <consortium name="The Broad Institute Genome Sequencing Platform"/>
            <person name="Russ C."/>
            <person name="Cuomo C."/>
            <person name="Shea T."/>
            <person name="Young S.K."/>
            <person name="Zeng Q."/>
            <person name="Koehrsen M."/>
            <person name="Haas B."/>
            <person name="Borodovsky M."/>
            <person name="Guigo R."/>
            <person name="Alvarado L."/>
            <person name="Berlin A."/>
            <person name="Bochicchio J."/>
            <person name="Borenstein D."/>
            <person name="Chapman S."/>
            <person name="Chen Z."/>
            <person name="Engels R."/>
            <person name="Freedman E."/>
            <person name="Gellesch M."/>
            <person name="Goldberg J."/>
            <person name="Griggs A."/>
            <person name="Gujja S."/>
            <person name="Heiman D."/>
            <person name="Hepburn T."/>
            <person name="Howarth C."/>
            <person name="Jen D."/>
            <person name="Larson L."/>
            <person name="Lewis B."/>
            <person name="Mehta T."/>
            <person name="Park D."/>
            <person name="Pearson M."/>
            <person name="Roberts A."/>
            <person name="Saif S."/>
            <person name="Shenoy N."/>
            <person name="Sisk P."/>
            <person name="Stolte C."/>
            <person name="Sykes S."/>
            <person name="Thomson T."/>
            <person name="Walk T."/>
            <person name="White J."/>
            <person name="Yandava C."/>
            <person name="Burger G."/>
            <person name="Gray M.W."/>
            <person name="Holland P.W.H."/>
            <person name="King N."/>
            <person name="Lang F.B.F."/>
            <person name="Roger A.J."/>
            <person name="Ruiz-Trillo I."/>
            <person name="Lander E."/>
            <person name="Nusbaum C."/>
        </authorList>
    </citation>
    <scope>NUCLEOTIDE SEQUENCE [LARGE SCALE GENOMIC DNA]</scope>
    <source>
        <strain evidence="3 4">DAOM BR117</strain>
    </source>
</reference>
<feature type="compositionally biased region" description="Polar residues" evidence="2">
    <location>
        <begin position="600"/>
        <end position="622"/>
    </location>
</feature>
<keyword evidence="1" id="KW-0175">Coiled coil</keyword>
<evidence type="ECO:0000313" key="4">
    <source>
        <dbReference type="Proteomes" id="UP000053201"/>
    </source>
</evidence>
<evidence type="ECO:0000313" key="3">
    <source>
        <dbReference type="EMBL" id="KNC97712.1"/>
    </source>
</evidence>
<feature type="coiled-coil region" evidence="1">
    <location>
        <begin position="53"/>
        <end position="146"/>
    </location>
</feature>
<dbReference type="OrthoDB" id="10256467at2759"/>
<dbReference type="EMBL" id="KQ257463">
    <property type="protein sequence ID" value="KNC97712.1"/>
    <property type="molecule type" value="Genomic_DNA"/>
</dbReference>
<dbReference type="eggNOG" id="ENOG502RUC8">
    <property type="taxonomic scope" value="Eukaryota"/>
</dbReference>
<dbReference type="Gene3D" id="1.10.287.1490">
    <property type="match status" value="1"/>
</dbReference>
<dbReference type="OMA" id="KMERTET"/>
<dbReference type="InParanoid" id="A0A0L0H948"/>
<evidence type="ECO:0000256" key="2">
    <source>
        <dbReference type="SAM" id="MobiDB-lite"/>
    </source>
</evidence>
<feature type="coiled-coil region" evidence="1">
    <location>
        <begin position="225"/>
        <end position="252"/>
    </location>
</feature>
<keyword evidence="4" id="KW-1185">Reference proteome</keyword>
<dbReference type="RefSeq" id="XP_016605752.1">
    <property type="nucleotide sequence ID" value="XM_016755347.1"/>
</dbReference>
<dbReference type="PANTHER" id="PTHR34251:SF1">
    <property type="entry name" value="LEUCINE, GLUTAMATE AND LYSINE RICH 1"/>
    <property type="match status" value="1"/>
</dbReference>
<proteinExistence type="predicted"/>
<dbReference type="PANTHER" id="PTHR34251">
    <property type="entry name" value="LEUCINE-, GLUTAMATE- AND LYSINE-RICH PROTEIN 1"/>
    <property type="match status" value="1"/>
</dbReference>
<dbReference type="Proteomes" id="UP000053201">
    <property type="component" value="Unassembled WGS sequence"/>
</dbReference>
<gene>
    <name evidence="3" type="ORF">SPPG_07174</name>
</gene>
<protein>
    <submittedName>
        <fullName evidence="3">Uncharacterized protein</fullName>
    </submittedName>
</protein>
<dbReference type="InterPro" id="IPR038799">
    <property type="entry name" value="LEKR1"/>
</dbReference>
<feature type="coiled-coil region" evidence="1">
    <location>
        <begin position="458"/>
        <end position="571"/>
    </location>
</feature>
<dbReference type="GeneID" id="27690412"/>